<evidence type="ECO:0000256" key="7">
    <source>
        <dbReference type="ARBA" id="ARBA00023136"/>
    </source>
</evidence>
<keyword evidence="8" id="KW-0458">Lysosome</keyword>
<evidence type="ECO:0000256" key="24">
    <source>
        <dbReference type="ARBA" id="ARBA00045709"/>
    </source>
</evidence>
<keyword evidence="6 26" id="KW-1133">Transmembrane helix</keyword>
<comment type="catalytic activity">
    <reaction evidence="19">
        <text>L-histidyl-L-alpha-amino acid(out) = L-histidyl-L-alpha-amino acid(in)</text>
        <dbReference type="Rhea" id="RHEA:79379"/>
        <dbReference type="ChEBI" id="CHEBI:229964"/>
    </reaction>
</comment>
<evidence type="ECO:0000256" key="5">
    <source>
        <dbReference type="ARBA" id="ARBA00022692"/>
    </source>
</evidence>
<proteinExistence type="inferred from homology"/>
<evidence type="ECO:0000313" key="29">
    <source>
        <dbReference type="Proteomes" id="UP000754495"/>
    </source>
</evidence>
<comment type="catalytic activity">
    <reaction evidence="10">
        <text>L-histidyl-glycine(out) = L-histidyl-glycine(in)</text>
        <dbReference type="Rhea" id="RHEA:79395"/>
        <dbReference type="ChEBI" id="CHEBI:229957"/>
    </reaction>
</comment>
<evidence type="ECO:0000256" key="4">
    <source>
        <dbReference type="ARBA" id="ARBA00022448"/>
    </source>
</evidence>
<keyword evidence="29" id="KW-1185">Reference proteome</keyword>
<feature type="transmembrane region" description="Helical" evidence="26">
    <location>
        <begin position="247"/>
        <end position="268"/>
    </location>
</feature>
<evidence type="ECO:0000256" key="1">
    <source>
        <dbReference type="ARBA" id="ARBA00004155"/>
    </source>
</evidence>
<protein>
    <recommendedName>
        <fullName evidence="22">Lysosomal dipeptide transporter MFSD1</fullName>
    </recommendedName>
    <alternativeName>
        <fullName evidence="23">Major facilitator superfamily domain-containing protein 1</fullName>
    </alternativeName>
</protein>
<comment type="catalytic activity">
    <reaction evidence="18">
        <text>L-arginyl-glycine(out) = L-arginyl-glycine(in)</text>
        <dbReference type="Rhea" id="RHEA:79391"/>
        <dbReference type="ChEBI" id="CHEBI:229955"/>
    </reaction>
</comment>
<keyword evidence="5 26" id="KW-0812">Transmembrane</keyword>
<dbReference type="InterPro" id="IPR011701">
    <property type="entry name" value="MFS"/>
</dbReference>
<evidence type="ECO:0000256" key="17">
    <source>
        <dbReference type="ARBA" id="ARBA00044900"/>
    </source>
</evidence>
<comment type="catalytic activity">
    <reaction evidence="13">
        <text>L-lysyl-L-alpha-amino acid(out) = L-lysyl-L-alpha-amino acid(in)</text>
        <dbReference type="Rhea" id="RHEA:79387"/>
        <dbReference type="ChEBI" id="CHEBI:229965"/>
    </reaction>
</comment>
<feature type="transmembrane region" description="Helical" evidence="26">
    <location>
        <begin position="130"/>
        <end position="155"/>
    </location>
</feature>
<dbReference type="PANTHER" id="PTHR23512:SF3">
    <property type="entry name" value="MAJOR FACILITATOR SUPERFAMILY DOMAIN-CONTAINING PROTEIN 1"/>
    <property type="match status" value="1"/>
</dbReference>
<feature type="domain" description="Major facilitator superfamily (MFS) profile" evidence="27">
    <location>
        <begin position="1"/>
        <end position="404"/>
    </location>
</feature>
<dbReference type="PROSITE" id="PS50850">
    <property type="entry name" value="MFS"/>
    <property type="match status" value="1"/>
</dbReference>
<feature type="transmembrane region" description="Helical" evidence="26">
    <location>
        <begin position="161"/>
        <end position="183"/>
    </location>
</feature>
<evidence type="ECO:0000259" key="27">
    <source>
        <dbReference type="PROSITE" id="PS50850"/>
    </source>
</evidence>
<dbReference type="EMBL" id="JAANOU010000001">
    <property type="protein sequence ID" value="NIH82495.1"/>
    <property type="molecule type" value="Genomic_DNA"/>
</dbReference>
<sequence length="418" mass="42881">MTTARAWSMWGLGALCYLTALFHRMSLSVAGLTAQERFAIDATGLAVFSVVQLVLYAVLQVPAGAAADRFGPRKSLALGMALMAAGSIVFAVATAYPAAMAGRALIGAGDAFLFVNVLRLAHNWFPGHRYALVAALTGMIGGLGQLIATAPLAALLTGFGWTPAFLAAGVITAVLLVAAALALRDGPSAAARTVPEEPLRVSLRHAWRNRGTRHAMWTHFTLMGAFVTFTAVLGQPYLVHAQGRTPAAAGALLTVVVAGFVLFGTVAGQLASRRPGVRGPLVASAAVVTVLCWAVLIVVPGPVPTPVLGPVLFLVGAAGAVSMLAFDLARSANHGHQAGVASGVANMGGFTFAVVAELAAGLLLDELLRHGVDGPLAYRLSFLVALAMALTGTARLLMLHRHAGVRSPHPGGVPEPAA</sequence>
<comment type="catalytic activity">
    <reaction evidence="11">
        <text>L-alpha-aminoacyl-L-arginine(out) = L-alpha-aminoacyl-L-arginine(in)</text>
        <dbReference type="Rhea" id="RHEA:79367"/>
        <dbReference type="ChEBI" id="CHEBI:229968"/>
    </reaction>
</comment>
<feature type="transmembrane region" description="Helical" evidence="26">
    <location>
        <begin position="75"/>
        <end position="94"/>
    </location>
</feature>
<dbReference type="InterPro" id="IPR052187">
    <property type="entry name" value="MFSD1"/>
</dbReference>
<evidence type="ECO:0000256" key="20">
    <source>
        <dbReference type="ARBA" id="ARBA00044919"/>
    </source>
</evidence>
<comment type="subunit">
    <text evidence="25">Homodimer. Interacts with lysosomal protein GLMP (via lumenal domain); the interaction starts while both proteins are still in the endoplasmic reticulum and is required for stabilization of MFSD1 in lysosomes but has no direct effect on its targeting to lysosomes or transporter activity.</text>
</comment>
<evidence type="ECO:0000256" key="8">
    <source>
        <dbReference type="ARBA" id="ARBA00023228"/>
    </source>
</evidence>
<dbReference type="CDD" id="cd06174">
    <property type="entry name" value="MFS"/>
    <property type="match status" value="1"/>
</dbReference>
<dbReference type="Pfam" id="PF07690">
    <property type="entry name" value="MFS_1"/>
    <property type="match status" value="1"/>
</dbReference>
<evidence type="ECO:0000256" key="25">
    <source>
        <dbReference type="ARBA" id="ARBA00046376"/>
    </source>
</evidence>
<evidence type="ECO:0000256" key="26">
    <source>
        <dbReference type="SAM" id="Phobius"/>
    </source>
</evidence>
<feature type="transmembrane region" description="Helical" evidence="26">
    <location>
        <begin position="338"/>
        <end position="364"/>
    </location>
</feature>
<name>A0ABX0T3L9_9PSEU</name>
<keyword evidence="4" id="KW-0813">Transport</keyword>
<comment type="catalytic activity">
    <reaction evidence="17">
        <text>L-lysyl-L-lysine(out) = L-lysyl-L-lysine(in)</text>
        <dbReference type="Rhea" id="RHEA:79403"/>
        <dbReference type="ChEBI" id="CHEBI:229956"/>
    </reaction>
</comment>
<comment type="similarity">
    <text evidence="3">Belongs to the major facilitator superfamily.</text>
</comment>
<comment type="subcellular location">
    <subcellularLocation>
        <location evidence="2">Cell membrane</location>
        <topology evidence="2">Multi-pass membrane protein</topology>
    </subcellularLocation>
    <subcellularLocation>
        <location evidence="1">Lysosome membrane</location>
        <topology evidence="1">Multi-pass membrane protein</topology>
    </subcellularLocation>
</comment>
<evidence type="ECO:0000256" key="23">
    <source>
        <dbReference type="ARBA" id="ARBA00045018"/>
    </source>
</evidence>
<dbReference type="PANTHER" id="PTHR23512">
    <property type="entry name" value="MAJOR FACILITATOR SUPERFAMILY DOMAIN-CONTAINING PROTEIN 1"/>
    <property type="match status" value="1"/>
</dbReference>
<feature type="transmembrane region" description="Helical" evidence="26">
    <location>
        <begin position="44"/>
        <end position="63"/>
    </location>
</feature>
<accession>A0ABX0T3L9</accession>
<feature type="transmembrane region" description="Helical" evidence="26">
    <location>
        <begin position="307"/>
        <end position="326"/>
    </location>
</feature>
<feature type="transmembrane region" description="Helical" evidence="26">
    <location>
        <begin position="280"/>
        <end position="301"/>
    </location>
</feature>
<evidence type="ECO:0000256" key="19">
    <source>
        <dbReference type="ARBA" id="ARBA00044912"/>
    </source>
</evidence>
<comment type="catalytic activity">
    <reaction evidence="21">
        <text>L-lysyl-glycine(out) = L-lysyl-glycine(in)</text>
        <dbReference type="Rhea" id="RHEA:79407"/>
        <dbReference type="ChEBI" id="CHEBI:191202"/>
    </reaction>
</comment>
<reference evidence="28 29" key="1">
    <citation type="submission" date="2020-03" db="EMBL/GenBank/DDBJ databases">
        <title>Sequencing the genomes of 1000 actinobacteria strains.</title>
        <authorList>
            <person name="Klenk H.-P."/>
        </authorList>
    </citation>
    <scope>NUCLEOTIDE SEQUENCE [LARGE SCALE GENOMIC DNA]</scope>
    <source>
        <strain evidence="28 29">DSM 45668</strain>
    </source>
</reference>
<organism evidence="28 29">
    <name type="scientific">Amycolatopsis viridis</name>
    <dbReference type="NCBI Taxonomy" id="185678"/>
    <lineage>
        <taxon>Bacteria</taxon>
        <taxon>Bacillati</taxon>
        <taxon>Actinomycetota</taxon>
        <taxon>Actinomycetes</taxon>
        <taxon>Pseudonocardiales</taxon>
        <taxon>Pseudonocardiaceae</taxon>
        <taxon>Amycolatopsis</taxon>
    </lineage>
</organism>
<evidence type="ECO:0000256" key="10">
    <source>
        <dbReference type="ARBA" id="ARBA00044878"/>
    </source>
</evidence>
<evidence type="ECO:0000256" key="12">
    <source>
        <dbReference type="ARBA" id="ARBA00044884"/>
    </source>
</evidence>
<dbReference type="Gene3D" id="1.20.1250.20">
    <property type="entry name" value="MFS general substrate transporter like domains"/>
    <property type="match status" value="2"/>
</dbReference>
<dbReference type="RefSeq" id="WP_313886242.1">
    <property type="nucleotide sequence ID" value="NZ_JAANOU010000001.1"/>
</dbReference>
<comment type="catalytic activity">
    <reaction evidence="12">
        <text>L-alpha-aminoacyl-L-histidine(out) = L-alpha-aminoacyl-L-histidine(in)</text>
        <dbReference type="Rhea" id="RHEA:79375"/>
        <dbReference type="ChEBI" id="CHEBI:229967"/>
    </reaction>
</comment>
<evidence type="ECO:0000256" key="13">
    <source>
        <dbReference type="ARBA" id="ARBA00044891"/>
    </source>
</evidence>
<comment type="catalytic activity">
    <reaction evidence="14">
        <text>L-alpha-aminoacyl-L-lysine(out) = L-alpha-aminoacyl-L-lysine(in)</text>
        <dbReference type="Rhea" id="RHEA:79383"/>
        <dbReference type="ChEBI" id="CHEBI:229966"/>
    </reaction>
</comment>
<comment type="catalytic activity">
    <reaction evidence="16">
        <text>L-arginyl-L-alpha-amino acid(out) = L-arginyl-L-alpha-amino acid(in)</text>
        <dbReference type="Rhea" id="RHEA:79371"/>
        <dbReference type="ChEBI" id="CHEBI:84315"/>
    </reaction>
</comment>
<comment type="function">
    <text evidence="24">Lysosomal dipeptide uniporter that selectively exports lysine, arginine or histidine-containing dipeptides with a net positive charge from the lysosome lumen into the cytosol. Could play a role in a specific type of protein O-glycosylation indirectly regulating macrophages migration and tissue invasion. Also essential for liver homeostasis.</text>
</comment>
<keyword evidence="7 26" id="KW-0472">Membrane</keyword>
<evidence type="ECO:0000256" key="9">
    <source>
        <dbReference type="ARBA" id="ARBA00044876"/>
    </source>
</evidence>
<evidence type="ECO:0000256" key="21">
    <source>
        <dbReference type="ARBA" id="ARBA00044924"/>
    </source>
</evidence>
<comment type="catalytic activity">
    <reaction evidence="15">
        <text>L-aspartyl-L-lysine(out) = L-aspartyl-L-lysine(in)</text>
        <dbReference type="Rhea" id="RHEA:79411"/>
        <dbReference type="ChEBI" id="CHEBI:229953"/>
    </reaction>
</comment>
<evidence type="ECO:0000256" key="14">
    <source>
        <dbReference type="ARBA" id="ARBA00044893"/>
    </source>
</evidence>
<evidence type="ECO:0000256" key="2">
    <source>
        <dbReference type="ARBA" id="ARBA00004651"/>
    </source>
</evidence>
<evidence type="ECO:0000256" key="15">
    <source>
        <dbReference type="ARBA" id="ARBA00044898"/>
    </source>
</evidence>
<comment type="catalytic activity">
    <reaction evidence="20">
        <text>L-alanyl-L-lysine(out) = L-alanyl-L-lysine(in)</text>
        <dbReference type="Rhea" id="RHEA:79415"/>
        <dbReference type="ChEBI" id="CHEBI:192470"/>
    </reaction>
</comment>
<evidence type="ECO:0000256" key="22">
    <source>
        <dbReference type="ARBA" id="ARBA00044985"/>
    </source>
</evidence>
<evidence type="ECO:0000256" key="3">
    <source>
        <dbReference type="ARBA" id="ARBA00008335"/>
    </source>
</evidence>
<dbReference type="Proteomes" id="UP000754495">
    <property type="component" value="Unassembled WGS sequence"/>
</dbReference>
<dbReference type="InterPro" id="IPR020846">
    <property type="entry name" value="MFS_dom"/>
</dbReference>
<comment type="caution">
    <text evidence="28">The sequence shown here is derived from an EMBL/GenBank/DDBJ whole genome shotgun (WGS) entry which is preliminary data.</text>
</comment>
<evidence type="ECO:0000256" key="18">
    <source>
        <dbReference type="ARBA" id="ARBA00044903"/>
    </source>
</evidence>
<evidence type="ECO:0000256" key="16">
    <source>
        <dbReference type="ARBA" id="ARBA00044899"/>
    </source>
</evidence>
<evidence type="ECO:0000256" key="6">
    <source>
        <dbReference type="ARBA" id="ARBA00022989"/>
    </source>
</evidence>
<gene>
    <name evidence="28" type="ORF">FHX46_005025</name>
</gene>
<evidence type="ECO:0000313" key="28">
    <source>
        <dbReference type="EMBL" id="NIH82495.1"/>
    </source>
</evidence>
<feature type="transmembrane region" description="Helical" evidence="26">
    <location>
        <begin position="376"/>
        <end position="397"/>
    </location>
</feature>
<comment type="catalytic activity">
    <reaction evidence="9">
        <text>L-lysyl-L-alanine(out) = L-lysyl-L-alanine(in)</text>
        <dbReference type="Rhea" id="RHEA:79399"/>
        <dbReference type="ChEBI" id="CHEBI:229954"/>
    </reaction>
</comment>
<feature type="transmembrane region" description="Helical" evidence="26">
    <location>
        <begin position="214"/>
        <end position="235"/>
    </location>
</feature>
<evidence type="ECO:0000256" key="11">
    <source>
        <dbReference type="ARBA" id="ARBA00044881"/>
    </source>
</evidence>
<dbReference type="SUPFAM" id="SSF103473">
    <property type="entry name" value="MFS general substrate transporter"/>
    <property type="match status" value="1"/>
</dbReference>
<dbReference type="InterPro" id="IPR036259">
    <property type="entry name" value="MFS_trans_sf"/>
</dbReference>